<accession>A0A4Q7EDT7</accession>
<keyword evidence="2 5" id="KW-0812">Transmembrane</keyword>
<keyword evidence="3 5" id="KW-1133">Transmembrane helix</keyword>
<dbReference type="GO" id="GO:0015377">
    <property type="term" value="F:chloride:monoatomic cation symporter activity"/>
    <property type="evidence" value="ECO:0007669"/>
    <property type="project" value="InterPro"/>
</dbReference>
<proteinExistence type="predicted"/>
<comment type="caution">
    <text evidence="8">The sequence shown here is derived from an EMBL/GenBank/DDBJ whole genome shotgun (WGS) entry which is preliminary data.</text>
</comment>
<name>A0A4Q7EDT7_9CYAN</name>
<evidence type="ECO:0000256" key="4">
    <source>
        <dbReference type="ARBA" id="ARBA00023136"/>
    </source>
</evidence>
<dbReference type="PANTHER" id="PTHR11827:SF72">
    <property type="entry name" value="GH08340P"/>
    <property type="match status" value="1"/>
</dbReference>
<feature type="transmembrane region" description="Helical" evidence="5">
    <location>
        <begin position="103"/>
        <end position="127"/>
    </location>
</feature>
<dbReference type="OrthoDB" id="3181223at2"/>
<evidence type="ECO:0000313" key="8">
    <source>
        <dbReference type="EMBL" id="RZM81954.1"/>
    </source>
</evidence>
<evidence type="ECO:0000256" key="5">
    <source>
        <dbReference type="SAM" id="Phobius"/>
    </source>
</evidence>
<dbReference type="Gene3D" id="1.20.1740.10">
    <property type="entry name" value="Amino acid/polyamine transporter I"/>
    <property type="match status" value="1"/>
</dbReference>
<dbReference type="EMBL" id="QVFV01000001">
    <property type="protein sequence ID" value="RZM81954.1"/>
    <property type="molecule type" value="Genomic_DNA"/>
</dbReference>
<evidence type="ECO:0000259" key="6">
    <source>
        <dbReference type="Pfam" id="PF00324"/>
    </source>
</evidence>
<feature type="transmembrane region" description="Helical" evidence="5">
    <location>
        <begin position="351"/>
        <end position="373"/>
    </location>
</feature>
<feature type="transmembrane region" description="Helical" evidence="5">
    <location>
        <begin position="59"/>
        <end position="82"/>
    </location>
</feature>
<feature type="transmembrane region" description="Helical" evidence="5">
    <location>
        <begin position="393"/>
        <end position="426"/>
    </location>
</feature>
<feature type="transmembrane region" description="Helical" evidence="5">
    <location>
        <begin position="166"/>
        <end position="184"/>
    </location>
</feature>
<dbReference type="AlphaFoldDB" id="A0A4Q7EDT7"/>
<gene>
    <name evidence="8" type="ORF">DYY88_01390</name>
</gene>
<comment type="subcellular location">
    <subcellularLocation>
        <location evidence="1">Membrane</location>
        <topology evidence="1">Multi-pass membrane protein</topology>
    </subcellularLocation>
</comment>
<feature type="transmembrane region" description="Helical" evidence="5">
    <location>
        <begin position="21"/>
        <end position="47"/>
    </location>
</feature>
<dbReference type="Proteomes" id="UP000292459">
    <property type="component" value="Unassembled WGS sequence"/>
</dbReference>
<dbReference type="InterPro" id="IPR004841">
    <property type="entry name" value="AA-permease/SLC12A_dom"/>
</dbReference>
<feature type="transmembrane region" description="Helical" evidence="5">
    <location>
        <begin position="276"/>
        <end position="299"/>
    </location>
</feature>
<organism evidence="8 9">
    <name type="scientific">Leptolyngbya iicbica LK</name>
    <dbReference type="NCBI Taxonomy" id="2294035"/>
    <lineage>
        <taxon>Bacteria</taxon>
        <taxon>Bacillati</taxon>
        <taxon>Cyanobacteriota</taxon>
        <taxon>Cyanophyceae</taxon>
        <taxon>Leptolyngbyales</taxon>
        <taxon>Leptolyngbyaceae</taxon>
        <taxon>Leptolyngbya group</taxon>
        <taxon>Leptolyngbya</taxon>
        <taxon>Leptolyngbya iicbica</taxon>
    </lineage>
</organism>
<dbReference type="Pfam" id="PF00324">
    <property type="entry name" value="AA_permease"/>
    <property type="match status" value="1"/>
</dbReference>
<dbReference type="GO" id="GO:0016020">
    <property type="term" value="C:membrane"/>
    <property type="evidence" value="ECO:0007669"/>
    <property type="project" value="UniProtKB-SubCell"/>
</dbReference>
<evidence type="ECO:0000256" key="3">
    <source>
        <dbReference type="ARBA" id="ARBA00022989"/>
    </source>
</evidence>
<dbReference type="Pfam" id="PF03522">
    <property type="entry name" value="SLC12"/>
    <property type="match status" value="1"/>
</dbReference>
<feature type="transmembrane region" description="Helical" evidence="5">
    <location>
        <begin position="231"/>
        <end position="256"/>
    </location>
</feature>
<dbReference type="InterPro" id="IPR018491">
    <property type="entry name" value="SLC12_C"/>
</dbReference>
<evidence type="ECO:0000256" key="1">
    <source>
        <dbReference type="ARBA" id="ARBA00004141"/>
    </source>
</evidence>
<dbReference type="PANTHER" id="PTHR11827">
    <property type="entry name" value="SOLUTE CARRIER FAMILY 12, CATION COTRANSPORTERS"/>
    <property type="match status" value="1"/>
</dbReference>
<evidence type="ECO:0000259" key="7">
    <source>
        <dbReference type="Pfam" id="PF03522"/>
    </source>
</evidence>
<keyword evidence="4 5" id="KW-0472">Membrane</keyword>
<evidence type="ECO:0000313" key="9">
    <source>
        <dbReference type="Proteomes" id="UP000292459"/>
    </source>
</evidence>
<protein>
    <submittedName>
        <fullName evidence="8">Na-K-Cl cotransporter</fullName>
    </submittedName>
</protein>
<reference evidence="8 9" key="1">
    <citation type="submission" date="2018-11" db="EMBL/GenBank/DDBJ databases">
        <title>Whole genome sequencing of an environmental sample.</title>
        <authorList>
            <person name="Sarangi A.N."/>
            <person name="Singh D."/>
            <person name="Tripathy S."/>
        </authorList>
    </citation>
    <scope>NUCLEOTIDE SEQUENCE [LARGE SCALE GENOMIC DNA]</scope>
    <source>
        <strain evidence="8 9">Lakshadweep</strain>
    </source>
</reference>
<feature type="domain" description="Amino acid permease/ SLC12A" evidence="6">
    <location>
        <begin position="30"/>
        <end position="468"/>
    </location>
</feature>
<feature type="domain" description="SLC12A transporter C-terminal" evidence="7">
    <location>
        <begin position="478"/>
        <end position="565"/>
    </location>
</feature>
<evidence type="ECO:0000256" key="2">
    <source>
        <dbReference type="ARBA" id="ARBA00022692"/>
    </source>
</evidence>
<keyword evidence="9" id="KW-1185">Reference proteome</keyword>
<feature type="transmembrane region" description="Helical" evidence="5">
    <location>
        <begin position="133"/>
        <end position="154"/>
    </location>
</feature>
<dbReference type="InterPro" id="IPR004842">
    <property type="entry name" value="SLC12A_fam"/>
</dbReference>
<sequence length="746" mass="80583">MSQHSSDSGLMTTKSQTADEATGLGTFGGVFTPSILTILGVIMYLRFGWVLGHVGLANTLLIVTISTSITFLTGLSISAIATDQVVRAGGAYYMISRSLGIETGGAVGIPLFFAQALSVALYTLGFAESVVRIFPNLNLTLVALIVTVLVTVLALQSAEIAIKAQYFIMAAIALSLVCLVFGHSTEPTAAADSVEVGSVGFWEVLAVFFPAVTGIMSGVNMSGDLKNPSRAIPVGTLAAIGVGYLIYMLIPLTLYFRADPASMIADPLIMRRIALWGDSILLGVWGATLSSAIGSILGAPRVLQALARDGVIPKSMRWLGKGEGPNDEPRLGTLFTLGIALAAVTIGDLNLIAPVLTMFFLTTYMVLNVSAGIEGFLRSPSFRPTFKVPWILSLLGAVGCISIMFLINAVATVVAAAIVLGIYLWLERREIEGTWGDVRQGAWMTLIRTGLFRIKGPLDSKNWRPHLLVFSGAPTKRWHLLDMADALTHKRGLFTVASVLPEGSRDVGRQEKLEATLQDYLEKRGIQAFVRLVTAPDPFQGMKQLIEAYGIGPLLPNTILLGDTENPEGRDRFSDLVAQCHQARRNVAILRSSPEQFTLVQRRPARFRRIDVWWGGLQSNGGLMLILAYLLRTSWAWRNAEICLKLVVPDAAAAESAEKNLEGLTESLRIGAVSQVIVSEGRSFDEILLISSQTADLVLLGLATPDAVDSFTDYYAQLQQRITPLPNTLLVMASEELDFSDVLQKE</sequence>
<feature type="transmembrane region" description="Helical" evidence="5">
    <location>
        <begin position="199"/>
        <end position="219"/>
    </location>
</feature>